<dbReference type="Gene3D" id="3.90.280.10">
    <property type="entry name" value="PEBP-like"/>
    <property type="match status" value="1"/>
</dbReference>
<sequence>MNESVPLPPPRAVTSASPAGPSHGGTHRSPRRYPPGSAPPATRGPSPTTHPASSRPARPPPLHPPASTPPRCRVAPPSSAGPSPPARCRPNRPVSGAPSLPFGRLPKPRENLAFPTPSPQPLYAGRRLTPNTRHTQPVPWAAAPRPPVAIAASASSATADLPRMESRAPPVGSPGSGPPLGEALGSGGQSRRMGMGAPAPTSGWPASERPPARSSAPGRLRRQLAPDTRQPTATPLEDSMPKPLVLTSPRFKDGDLIPIAYTGEGEDISPPLQWTDMPAGTKSLALIVEDPDAPDPRNPQMTFSHWVVYNIPPSAQGLPEGATPDVLPEGARQGQNDFHRQNYGGPMPPVGMHRYYFRLFALDTVLPDLGRVSRTQLRKAMEGHIVGQAELIGLYTKVHHRGAESPGATPA</sequence>
<feature type="compositionally biased region" description="Pro residues" evidence="1">
    <location>
        <begin position="1"/>
        <end position="11"/>
    </location>
</feature>
<dbReference type="EnsemblBacteria" id="ABF91105">
    <property type="protein sequence ID" value="ABF91105"/>
    <property type="gene ID" value="MXAN_0400"/>
</dbReference>
<dbReference type="NCBIfam" id="TIGR00481">
    <property type="entry name" value="YbhB/YbcL family Raf kinase inhibitor-like protein"/>
    <property type="match status" value="1"/>
</dbReference>
<dbReference type="PRINTS" id="PR01217">
    <property type="entry name" value="PRICHEXTENSN"/>
</dbReference>
<dbReference type="InterPro" id="IPR036610">
    <property type="entry name" value="PEBP-like_sf"/>
</dbReference>
<evidence type="ECO:0000313" key="2">
    <source>
        <dbReference type="EMBL" id="ABF91105.1"/>
    </source>
</evidence>
<reference evidence="2 3" key="1">
    <citation type="journal article" date="2006" name="Proc. Natl. Acad. Sci. U.S.A.">
        <title>Evolution of sensory complexity recorded in a myxobacterial genome.</title>
        <authorList>
            <person name="Goldman B.S."/>
            <person name="Nierman W.C."/>
            <person name="Kaiser D."/>
            <person name="Slater S.C."/>
            <person name="Durkin A.S."/>
            <person name="Eisen J.A."/>
            <person name="Ronning C.M."/>
            <person name="Barbazuk W.B."/>
            <person name="Blanchard M."/>
            <person name="Field C."/>
            <person name="Halling C."/>
            <person name="Hinkle G."/>
            <person name="Iartchuk O."/>
            <person name="Kim H.S."/>
            <person name="Mackenzie C."/>
            <person name="Madupu R."/>
            <person name="Miller N."/>
            <person name="Shvartsbeyn A."/>
            <person name="Sullivan S.A."/>
            <person name="Vaudin M."/>
            <person name="Wiegand R."/>
            <person name="Kaplan H.B."/>
        </authorList>
    </citation>
    <scope>NUCLEOTIDE SEQUENCE [LARGE SCALE GENOMIC DNA]</scope>
    <source>
        <strain evidence="3">DK1622</strain>
    </source>
</reference>
<protein>
    <submittedName>
        <fullName evidence="2">Phosphatidylethanolamine-binding protein</fullName>
    </submittedName>
</protein>
<dbReference type="HOGENOM" id="CLU_668741_0_0_7"/>
<dbReference type="eggNOG" id="COG1881">
    <property type="taxonomic scope" value="Bacteria"/>
</dbReference>
<dbReference type="STRING" id="246197.MXAN_0400"/>
<accession>Q1DFA2</accession>
<feature type="compositionally biased region" description="Low complexity" evidence="1">
    <location>
        <begin position="69"/>
        <end position="81"/>
    </location>
</feature>
<dbReference type="SUPFAM" id="SSF49777">
    <property type="entry name" value="PEBP-like"/>
    <property type="match status" value="1"/>
</dbReference>
<evidence type="ECO:0000256" key="1">
    <source>
        <dbReference type="SAM" id="MobiDB-lite"/>
    </source>
</evidence>
<proteinExistence type="predicted"/>
<dbReference type="InterPro" id="IPR008914">
    <property type="entry name" value="PEBP"/>
</dbReference>
<dbReference type="EMBL" id="CP000113">
    <property type="protein sequence ID" value="ABF91105.1"/>
    <property type="molecule type" value="Genomic_DNA"/>
</dbReference>
<name>Q1DFA2_MYXXD</name>
<feature type="region of interest" description="Disordered" evidence="1">
    <location>
        <begin position="1"/>
        <end position="249"/>
    </location>
</feature>
<dbReference type="KEGG" id="mxa:MXAN_0400"/>
<dbReference type="InterPro" id="IPR005247">
    <property type="entry name" value="YbhB_YbcL/LppC-like"/>
</dbReference>
<dbReference type="CDD" id="cd00865">
    <property type="entry name" value="PEBP_bact_arch"/>
    <property type="match status" value="1"/>
</dbReference>
<organism evidence="2 3">
    <name type="scientific">Myxococcus xanthus (strain DK1622)</name>
    <dbReference type="NCBI Taxonomy" id="246197"/>
    <lineage>
        <taxon>Bacteria</taxon>
        <taxon>Pseudomonadati</taxon>
        <taxon>Myxococcota</taxon>
        <taxon>Myxococcia</taxon>
        <taxon>Myxococcales</taxon>
        <taxon>Cystobacterineae</taxon>
        <taxon>Myxococcaceae</taxon>
        <taxon>Myxococcus</taxon>
    </lineage>
</organism>
<evidence type="ECO:0000313" key="3">
    <source>
        <dbReference type="Proteomes" id="UP000002402"/>
    </source>
</evidence>
<dbReference type="Proteomes" id="UP000002402">
    <property type="component" value="Chromosome"/>
</dbReference>
<gene>
    <name evidence="2" type="ordered locus">MXAN_0400</name>
</gene>
<dbReference type="PANTHER" id="PTHR30289:SF1">
    <property type="entry name" value="PEBP (PHOSPHATIDYLETHANOLAMINE-BINDING PROTEIN) FAMILY PROTEIN"/>
    <property type="match status" value="1"/>
</dbReference>
<dbReference type="PANTHER" id="PTHR30289">
    <property type="entry name" value="UNCHARACTERIZED PROTEIN YBCL-RELATED"/>
    <property type="match status" value="1"/>
</dbReference>
<feature type="compositionally biased region" description="Pro residues" evidence="1">
    <location>
        <begin position="57"/>
        <end position="68"/>
    </location>
</feature>
<keyword evidence="3" id="KW-1185">Reference proteome</keyword>
<dbReference type="Pfam" id="PF01161">
    <property type="entry name" value="PBP"/>
    <property type="match status" value="1"/>
</dbReference>
<feature type="compositionally biased region" description="Low complexity" evidence="1">
    <location>
        <begin position="179"/>
        <end position="196"/>
    </location>
</feature>
<dbReference type="AlphaFoldDB" id="Q1DFA2"/>
<feature type="compositionally biased region" description="Low complexity" evidence="1">
    <location>
        <begin position="137"/>
        <end position="159"/>
    </location>
</feature>